<feature type="chain" id="PRO_5039899537" evidence="13">
    <location>
        <begin position="19"/>
        <end position="400"/>
    </location>
</feature>
<dbReference type="Pfam" id="PF00057">
    <property type="entry name" value="Ldl_recept_a"/>
    <property type="match status" value="1"/>
</dbReference>
<keyword evidence="8 12" id="KW-0472">Membrane</keyword>
<evidence type="ECO:0000313" key="15">
    <source>
        <dbReference type="Proteomes" id="UP000001554"/>
    </source>
</evidence>
<evidence type="ECO:0000256" key="1">
    <source>
        <dbReference type="ARBA" id="ARBA00004146"/>
    </source>
</evidence>
<dbReference type="KEGG" id="bfo:118417092"/>
<dbReference type="SUPFAM" id="SSF49854">
    <property type="entry name" value="Spermadhesin, CUB domain"/>
    <property type="match status" value="1"/>
</dbReference>
<feature type="compositionally biased region" description="Basic and acidic residues" evidence="11">
    <location>
        <begin position="298"/>
        <end position="309"/>
    </location>
</feature>
<feature type="disulfide bond" evidence="10">
    <location>
        <begin position="177"/>
        <end position="192"/>
    </location>
</feature>
<feature type="transmembrane region" description="Helical" evidence="12">
    <location>
        <begin position="207"/>
        <end position="231"/>
    </location>
</feature>
<reference evidence="16" key="2">
    <citation type="submission" date="2025-08" db="UniProtKB">
        <authorList>
            <consortium name="RefSeq"/>
        </authorList>
    </citation>
    <scope>IDENTIFICATION</scope>
    <source>
        <strain evidence="16">S238N-H82</strain>
        <tissue evidence="16">Testes</tissue>
    </source>
</reference>
<keyword evidence="5" id="KW-0734">Signal transduction inhibitor</keyword>
<dbReference type="InterPro" id="IPR035914">
    <property type="entry name" value="Sperma_CUB_dom_sf"/>
</dbReference>
<dbReference type="GO" id="GO:0070412">
    <property type="term" value="F:R-SMAD binding"/>
    <property type="evidence" value="ECO:0000318"/>
    <property type="project" value="GO_Central"/>
</dbReference>
<name>A0A9J7LBC2_BRAFL</name>
<evidence type="ECO:0000256" key="7">
    <source>
        <dbReference type="ARBA" id="ARBA00022989"/>
    </source>
</evidence>
<dbReference type="OrthoDB" id="10038550at2759"/>
<keyword evidence="4 12" id="KW-0812">Transmembrane</keyword>
<evidence type="ECO:0000256" key="13">
    <source>
        <dbReference type="SAM" id="SignalP"/>
    </source>
</evidence>
<evidence type="ECO:0000256" key="2">
    <source>
        <dbReference type="ARBA" id="ARBA00004190"/>
    </source>
</evidence>
<dbReference type="GO" id="GO:0000139">
    <property type="term" value="C:Golgi membrane"/>
    <property type="evidence" value="ECO:0000318"/>
    <property type="project" value="GO_Central"/>
</dbReference>
<keyword evidence="7 12" id="KW-1133">Transmembrane helix</keyword>
<evidence type="ECO:0000256" key="8">
    <source>
        <dbReference type="ARBA" id="ARBA00023136"/>
    </source>
</evidence>
<protein>
    <submittedName>
        <fullName evidence="16">Low-density lipoprotein receptor class A domain-containing protein 4-like isoform X1</fullName>
    </submittedName>
</protein>
<dbReference type="SMART" id="SM00192">
    <property type="entry name" value="LDLa"/>
    <property type="match status" value="1"/>
</dbReference>
<dbReference type="Gene3D" id="2.60.120.290">
    <property type="entry name" value="Spermadhesin, CUB domain"/>
    <property type="match status" value="1"/>
</dbReference>
<evidence type="ECO:0000256" key="11">
    <source>
        <dbReference type="SAM" id="MobiDB-lite"/>
    </source>
</evidence>
<evidence type="ECO:0000256" key="5">
    <source>
        <dbReference type="ARBA" id="ARBA00022700"/>
    </source>
</evidence>
<feature type="signal peptide" evidence="13">
    <location>
        <begin position="1"/>
        <end position="18"/>
    </location>
</feature>
<keyword evidence="13" id="KW-0732">Signal</keyword>
<dbReference type="GO" id="GO:0031901">
    <property type="term" value="C:early endosome membrane"/>
    <property type="evidence" value="ECO:0000318"/>
    <property type="project" value="GO_Central"/>
</dbReference>
<dbReference type="InterPro" id="IPR036055">
    <property type="entry name" value="LDL_receptor-like_sf"/>
</dbReference>
<evidence type="ECO:0000256" key="6">
    <source>
        <dbReference type="ARBA" id="ARBA00022753"/>
    </source>
</evidence>
<gene>
    <name evidence="16" type="primary">LOC118417092</name>
</gene>
<dbReference type="OMA" id="FEEQVTC"/>
<dbReference type="SUPFAM" id="SSF57424">
    <property type="entry name" value="LDL receptor-like module"/>
    <property type="match status" value="1"/>
</dbReference>
<evidence type="ECO:0000256" key="10">
    <source>
        <dbReference type="PROSITE-ProRule" id="PRU00124"/>
    </source>
</evidence>
<comment type="subcellular location">
    <subcellularLocation>
        <location evidence="1">Early endosome membrane</location>
    </subcellularLocation>
    <subcellularLocation>
        <location evidence="2">Endosome membrane</location>
        <topology evidence="2">Single-pass membrane protein</topology>
    </subcellularLocation>
</comment>
<dbReference type="AlphaFoldDB" id="A0A9J7LBC2"/>
<reference evidence="15" key="1">
    <citation type="journal article" date="2020" name="Nat. Ecol. Evol.">
        <title>Deeply conserved synteny resolves early events in vertebrate evolution.</title>
        <authorList>
            <person name="Simakov O."/>
            <person name="Marletaz F."/>
            <person name="Yue J.X."/>
            <person name="O'Connell B."/>
            <person name="Jenkins J."/>
            <person name="Brandt A."/>
            <person name="Calef R."/>
            <person name="Tung C.H."/>
            <person name="Huang T.K."/>
            <person name="Schmutz J."/>
            <person name="Satoh N."/>
            <person name="Yu J.K."/>
            <person name="Putnam N.H."/>
            <person name="Green R.E."/>
            <person name="Rokhsar D.S."/>
        </authorList>
    </citation>
    <scope>NUCLEOTIDE SEQUENCE [LARGE SCALE GENOMIC DNA]</scope>
    <source>
        <strain evidence="15">S238N-H82</strain>
    </source>
</reference>
<evidence type="ECO:0000256" key="3">
    <source>
        <dbReference type="ARBA" id="ARBA00009908"/>
    </source>
</evidence>
<dbReference type="CDD" id="cd00112">
    <property type="entry name" value="LDLa"/>
    <property type="match status" value="1"/>
</dbReference>
<dbReference type="InterPro" id="IPR023415">
    <property type="entry name" value="LDLR_class-A_CS"/>
</dbReference>
<comment type="similarity">
    <text evidence="3">Belongs to the PMEPA1 family.</text>
</comment>
<feature type="region of interest" description="Disordered" evidence="11">
    <location>
        <begin position="251"/>
        <end position="400"/>
    </location>
</feature>
<keyword evidence="6" id="KW-0967">Endosome</keyword>
<feature type="compositionally biased region" description="Basic and acidic residues" evidence="11">
    <location>
        <begin position="251"/>
        <end position="263"/>
    </location>
</feature>
<comment type="caution">
    <text evidence="10">Lacks conserved residue(s) required for the propagation of feature annotation.</text>
</comment>
<dbReference type="PROSITE" id="PS01209">
    <property type="entry name" value="LDLRA_1"/>
    <property type="match status" value="1"/>
</dbReference>
<dbReference type="PROSITE" id="PS50068">
    <property type="entry name" value="LDLRA_2"/>
    <property type="match status" value="1"/>
</dbReference>
<evidence type="ECO:0000259" key="14">
    <source>
        <dbReference type="PROSITE" id="PS01180"/>
    </source>
</evidence>
<feature type="compositionally biased region" description="Polar residues" evidence="11">
    <location>
        <begin position="359"/>
        <end position="371"/>
    </location>
</feature>
<feature type="domain" description="CUB" evidence="14">
    <location>
        <begin position="21"/>
        <end position="142"/>
    </location>
</feature>
<evidence type="ECO:0000313" key="16">
    <source>
        <dbReference type="RefSeq" id="XP_035678383.1"/>
    </source>
</evidence>
<sequence length="400" mass="45494">MPVLLMLLVFLLQDVLLAEDCGRFTEALGDFSIRAEEFSRLGYSKCSVQIVAPQNKTIELSITRLQGFPVVNITNPLAQCLPRLEVREKGLLGDVGLVYSICNGLEEDSIPLNIRSTKHHIILDFLWDSSVDSSFQARYSFQDSTQVEGEKDTFEEQVTCAFQCSDNQCLPTMQLVCNGRKDCQDNSDEKDCQMNSASLADTQNTEFIQIILIVVAVTVTVAVISCIFNHYKRARNSWMERRSQRERVLYSPRTRRERERLARQESLQRQTLTIQQQPRFHFPHSDIDLPPAIQLSDGEEHPPYTDQRHLQLRNPDQQRELERESVQPPPNRTIFDRPDFPLYDTGQFPGPPSHHSGTHTRTQYGSTNSSYGDPPPRYSEVVSSPQKYEVKSGAAGSGKV</sequence>
<dbReference type="InterPro" id="IPR002172">
    <property type="entry name" value="LDrepeatLR_classA_rpt"/>
</dbReference>
<evidence type="ECO:0000256" key="4">
    <source>
        <dbReference type="ARBA" id="ARBA00022692"/>
    </source>
</evidence>
<dbReference type="PANTHER" id="PTHR16514">
    <property type="entry name" value="LOW DENSITY LIPOPROTEIN RECEPTOR CLASS A DOMAIN-CONTAINING 4A"/>
    <property type="match status" value="1"/>
</dbReference>
<dbReference type="Gene3D" id="4.10.400.10">
    <property type="entry name" value="Low-density Lipoprotein Receptor"/>
    <property type="match status" value="1"/>
</dbReference>
<dbReference type="GeneID" id="118417092"/>
<dbReference type="PANTHER" id="PTHR16514:SF3">
    <property type="entry name" value="LOW-DENSITY LIPOPROTEIN RECEPTOR CLASS A DOMAIN-CONTAINING PROTEIN 4-LIKE ISOFORM X1"/>
    <property type="match status" value="1"/>
</dbReference>
<dbReference type="PROSITE" id="PS01180">
    <property type="entry name" value="CUB"/>
    <property type="match status" value="1"/>
</dbReference>
<dbReference type="RefSeq" id="XP_035678383.1">
    <property type="nucleotide sequence ID" value="XM_035822490.1"/>
</dbReference>
<keyword evidence="9 10" id="KW-1015">Disulfide bond</keyword>
<dbReference type="GO" id="GO:0030512">
    <property type="term" value="P:negative regulation of transforming growth factor beta receptor signaling pathway"/>
    <property type="evidence" value="ECO:0000318"/>
    <property type="project" value="GO_Central"/>
</dbReference>
<proteinExistence type="inferred from homology"/>
<evidence type="ECO:0000256" key="9">
    <source>
        <dbReference type="ARBA" id="ARBA00023157"/>
    </source>
</evidence>
<keyword evidence="15" id="KW-1185">Reference proteome</keyword>
<dbReference type="InterPro" id="IPR043445">
    <property type="entry name" value="TMEPAI/LRAD4"/>
</dbReference>
<accession>A0A9J7LBC2</accession>
<dbReference type="Proteomes" id="UP000001554">
    <property type="component" value="Chromosome 6"/>
</dbReference>
<feature type="compositionally biased region" description="Basic and acidic residues" evidence="11">
    <location>
        <begin position="316"/>
        <end position="325"/>
    </location>
</feature>
<organism evidence="15 16">
    <name type="scientific">Branchiostoma floridae</name>
    <name type="common">Florida lancelet</name>
    <name type="synonym">Amphioxus</name>
    <dbReference type="NCBI Taxonomy" id="7739"/>
    <lineage>
        <taxon>Eukaryota</taxon>
        <taxon>Metazoa</taxon>
        <taxon>Chordata</taxon>
        <taxon>Cephalochordata</taxon>
        <taxon>Leptocardii</taxon>
        <taxon>Amphioxiformes</taxon>
        <taxon>Branchiostomatidae</taxon>
        <taxon>Branchiostoma</taxon>
    </lineage>
</organism>
<evidence type="ECO:0000256" key="12">
    <source>
        <dbReference type="SAM" id="Phobius"/>
    </source>
</evidence>
<dbReference type="InterPro" id="IPR000859">
    <property type="entry name" value="CUB_dom"/>
</dbReference>